<keyword evidence="7" id="KW-0175">Coiled coil</keyword>
<name>C5KN83_PERM5</name>
<dbReference type="EC" id="3.2.1.-" evidence="6"/>
<feature type="coiled-coil region" evidence="7">
    <location>
        <begin position="404"/>
        <end position="438"/>
    </location>
</feature>
<accession>C5KN83</accession>
<dbReference type="EMBL" id="GG674574">
    <property type="protein sequence ID" value="EER14037.1"/>
    <property type="molecule type" value="Genomic_DNA"/>
</dbReference>
<evidence type="ECO:0000256" key="4">
    <source>
        <dbReference type="ARBA" id="ARBA00022801"/>
    </source>
</evidence>
<dbReference type="RefSeq" id="XP_002782242.1">
    <property type="nucleotide sequence ID" value="XM_002782196.1"/>
</dbReference>
<dbReference type="InParanoid" id="C5KN83"/>
<dbReference type="SUPFAM" id="SSF48225">
    <property type="entry name" value="Seven-hairpin glycosidases"/>
    <property type="match status" value="1"/>
</dbReference>
<keyword evidence="6" id="KW-0326">Glycosidase</keyword>
<dbReference type="PRINTS" id="PR00747">
    <property type="entry name" value="GLYHDRLASE47"/>
</dbReference>
<gene>
    <name evidence="8" type="ORF">Pmar_PMAR005527</name>
</gene>
<organism evidence="9">
    <name type="scientific">Perkinsus marinus (strain ATCC 50983 / TXsc)</name>
    <dbReference type="NCBI Taxonomy" id="423536"/>
    <lineage>
        <taxon>Eukaryota</taxon>
        <taxon>Sar</taxon>
        <taxon>Alveolata</taxon>
        <taxon>Perkinsozoa</taxon>
        <taxon>Perkinsea</taxon>
        <taxon>Perkinsida</taxon>
        <taxon>Perkinsidae</taxon>
        <taxon>Perkinsus</taxon>
    </lineage>
</organism>
<dbReference type="AlphaFoldDB" id="C5KN83"/>
<evidence type="ECO:0000313" key="8">
    <source>
        <dbReference type="EMBL" id="EER14037.1"/>
    </source>
</evidence>
<dbReference type="GeneID" id="9059933"/>
<evidence type="ECO:0000256" key="3">
    <source>
        <dbReference type="ARBA" id="ARBA00007658"/>
    </source>
</evidence>
<dbReference type="GO" id="GO:0000139">
    <property type="term" value="C:Golgi membrane"/>
    <property type="evidence" value="ECO:0007669"/>
    <property type="project" value="TreeGrafter"/>
</dbReference>
<keyword evidence="5" id="KW-1015">Disulfide bond</keyword>
<keyword evidence="4 6" id="KW-0378">Hydrolase</keyword>
<comment type="pathway">
    <text evidence="2">Protein modification; protein glycosylation.</text>
</comment>
<evidence type="ECO:0000256" key="7">
    <source>
        <dbReference type="SAM" id="Coils"/>
    </source>
</evidence>
<protein>
    <recommendedName>
        <fullName evidence="6">alpha-1,2-Mannosidase</fullName>
        <ecNumber evidence="6">3.2.1.-</ecNumber>
    </recommendedName>
</protein>
<dbReference type="Pfam" id="PF01532">
    <property type="entry name" value="Glyco_hydro_47"/>
    <property type="match status" value="1"/>
</dbReference>
<dbReference type="GO" id="GO:0005975">
    <property type="term" value="P:carbohydrate metabolic process"/>
    <property type="evidence" value="ECO:0007669"/>
    <property type="project" value="InterPro"/>
</dbReference>
<proteinExistence type="inferred from homology"/>
<dbReference type="Gene3D" id="1.10.287.1490">
    <property type="match status" value="1"/>
</dbReference>
<sequence>MRHAYGQYEAVAFGNDETNTLQGQGVDNWGGMSLTMVDAIDTLLLMGMRAEYERAVGWLYQHYKEAHGKDLWVNTFESTIRILGGYVGGWALSAPGSPERAMLAEMAEDIGVRLVKAFHLGTGEPHLPYSDINLATGESALLGGFVSLSEANIGLDLNAATMLTGNPVFARAAANVHNFLRKHYNSDSIGLLPVLLPLVPHGVGDVGLITDNKLGLGARGDSYYEYLLKEWILGGKSDASLLNTWQRSLYKIYHNFNSHAEVGGIGQDRIADCGTAGRSSSIRGGTTGKRKPVHLGFRIAAEELSTLHSLVVRKAADVSARERMLLHRQSAVGAEIVKAQQMVQELAARLLVDAQSTLNSTAGKLTKRMEALMSRVTSMLQETRRTASERRQREKADALVQEELKSLRSRIASYKSAATSAKEECARLKKKMNEMSTITDALRARVSTLKTAAGAAREECIRLKTRLEEARGDAEKASTLQAKLRRKVADLEAQNRMAREEIIEVEHRAAENSLAEVGRLGWFPCA</sequence>
<evidence type="ECO:0000256" key="1">
    <source>
        <dbReference type="ARBA" id="ARBA00001913"/>
    </source>
</evidence>
<dbReference type="Gene3D" id="1.50.10.10">
    <property type="match status" value="1"/>
</dbReference>
<evidence type="ECO:0000256" key="6">
    <source>
        <dbReference type="RuleBase" id="RU361193"/>
    </source>
</evidence>
<dbReference type="GO" id="GO:0005509">
    <property type="term" value="F:calcium ion binding"/>
    <property type="evidence" value="ECO:0007669"/>
    <property type="project" value="InterPro"/>
</dbReference>
<comment type="cofactor">
    <cofactor evidence="1">
        <name>Ca(2+)</name>
        <dbReference type="ChEBI" id="CHEBI:29108"/>
    </cofactor>
</comment>
<dbReference type="PANTHER" id="PTHR11742:SF6">
    <property type="entry name" value="MANNOSYL-OLIGOSACCHARIDE ALPHA-1,2-MANNOSIDASE IA-RELATED"/>
    <property type="match status" value="1"/>
</dbReference>
<evidence type="ECO:0000256" key="2">
    <source>
        <dbReference type="ARBA" id="ARBA00004922"/>
    </source>
</evidence>
<evidence type="ECO:0000313" key="9">
    <source>
        <dbReference type="Proteomes" id="UP000007800"/>
    </source>
</evidence>
<dbReference type="InterPro" id="IPR050749">
    <property type="entry name" value="Glycosyl_Hydrolase_47"/>
</dbReference>
<dbReference type="OrthoDB" id="432170at2759"/>
<feature type="coiled-coil region" evidence="7">
    <location>
        <begin position="467"/>
        <end position="508"/>
    </location>
</feature>
<dbReference type="InterPro" id="IPR001382">
    <property type="entry name" value="Glyco_hydro_47"/>
</dbReference>
<dbReference type="PANTHER" id="PTHR11742">
    <property type="entry name" value="MANNOSYL-OLIGOSACCHARIDE ALPHA-1,2-MANNOSIDASE-RELATED"/>
    <property type="match status" value="1"/>
</dbReference>
<evidence type="ECO:0000256" key="5">
    <source>
        <dbReference type="ARBA" id="ARBA00023157"/>
    </source>
</evidence>
<dbReference type="GO" id="GO:0005783">
    <property type="term" value="C:endoplasmic reticulum"/>
    <property type="evidence" value="ECO:0007669"/>
    <property type="project" value="TreeGrafter"/>
</dbReference>
<dbReference type="Proteomes" id="UP000007800">
    <property type="component" value="Unassembled WGS sequence"/>
</dbReference>
<comment type="similarity">
    <text evidence="3 6">Belongs to the glycosyl hydrolase 47 family.</text>
</comment>
<dbReference type="GO" id="GO:0004571">
    <property type="term" value="F:mannosyl-oligosaccharide 1,2-alpha-mannosidase activity"/>
    <property type="evidence" value="ECO:0007669"/>
    <property type="project" value="InterPro"/>
</dbReference>
<dbReference type="InterPro" id="IPR036026">
    <property type="entry name" value="Seven-hairpin_glycosidases"/>
</dbReference>
<keyword evidence="9" id="KW-1185">Reference proteome</keyword>
<reference evidence="8 9" key="1">
    <citation type="submission" date="2008-07" db="EMBL/GenBank/DDBJ databases">
        <authorList>
            <person name="El-Sayed N."/>
            <person name="Caler E."/>
            <person name="Inman J."/>
            <person name="Amedeo P."/>
            <person name="Hass B."/>
            <person name="Wortman J."/>
        </authorList>
    </citation>
    <scope>NUCLEOTIDE SEQUENCE [LARGE SCALE GENOMIC DNA]</scope>
    <source>
        <strain evidence="9">ATCC 50983 / TXsc</strain>
    </source>
</reference>
<dbReference type="InterPro" id="IPR012341">
    <property type="entry name" value="6hp_glycosidase-like_sf"/>
</dbReference>